<sequence length="280" mass="30932">MENNTIIPIRESIHRLYPTLTKAEKKVADYVLVNMDKIVYSSLADVASNIGVGETTMLRFVRKVGLNGYQEFKLSLAQSVITVREDENEEESNNLTQKISNNIIQTLKNSALMINEDDLEKAIHLLNEAKSIYFFGVGTSGITALDAKLRFLRMGIKADAITDPHIQSMIASTLTEKDVVVGFSVSGSNRDTIHSLEVSKKNKAKVISVTYHVKSKITEVSDIVLLGGDKESPLEGGSLTSKISQLFIVDLLTTGVALINEEHSKRMMNKTARSVVNKIF</sequence>
<evidence type="ECO:0000313" key="7">
    <source>
        <dbReference type="Proteomes" id="UP000321400"/>
    </source>
</evidence>
<gene>
    <name evidence="6" type="primary">rpiR2</name>
    <name evidence="6" type="ORF">HAL01_06160</name>
</gene>
<dbReference type="InterPro" id="IPR009057">
    <property type="entry name" value="Homeodomain-like_sf"/>
</dbReference>
<dbReference type="Gene3D" id="1.10.10.10">
    <property type="entry name" value="Winged helix-like DNA-binding domain superfamily/Winged helix DNA-binding domain"/>
    <property type="match status" value="1"/>
</dbReference>
<reference evidence="6 7" key="1">
    <citation type="submission" date="2019-07" db="EMBL/GenBank/DDBJ databases">
        <title>Whole genome shotgun sequence of Halolactibacillus alkaliphilus NBRC 103919.</title>
        <authorList>
            <person name="Hosoyama A."/>
            <person name="Uohara A."/>
            <person name="Ohji S."/>
            <person name="Ichikawa N."/>
        </authorList>
    </citation>
    <scope>NUCLEOTIDE SEQUENCE [LARGE SCALE GENOMIC DNA]</scope>
    <source>
        <strain evidence="6 7">NBRC 103919</strain>
    </source>
</reference>
<comment type="caution">
    <text evidence="6">The sequence shown here is derived from an EMBL/GenBank/DDBJ whole genome shotgun (WGS) entry which is preliminary data.</text>
</comment>
<dbReference type="SUPFAM" id="SSF46689">
    <property type="entry name" value="Homeodomain-like"/>
    <property type="match status" value="1"/>
</dbReference>
<feature type="domain" description="HTH rpiR-type" evidence="4">
    <location>
        <begin position="7"/>
        <end position="83"/>
    </location>
</feature>
<dbReference type="GO" id="GO:0097367">
    <property type="term" value="F:carbohydrate derivative binding"/>
    <property type="evidence" value="ECO:0007669"/>
    <property type="project" value="InterPro"/>
</dbReference>
<dbReference type="Gene3D" id="3.40.50.10490">
    <property type="entry name" value="Glucose-6-phosphate isomerase like protein, domain 1"/>
    <property type="match status" value="1"/>
</dbReference>
<dbReference type="AlphaFoldDB" id="A0A511WZN4"/>
<dbReference type="Proteomes" id="UP000321400">
    <property type="component" value="Unassembled WGS sequence"/>
</dbReference>
<evidence type="ECO:0000259" key="4">
    <source>
        <dbReference type="PROSITE" id="PS51071"/>
    </source>
</evidence>
<dbReference type="InterPro" id="IPR036388">
    <property type="entry name" value="WH-like_DNA-bd_sf"/>
</dbReference>
<dbReference type="InterPro" id="IPR035472">
    <property type="entry name" value="RpiR-like_SIS"/>
</dbReference>
<keyword evidence="3" id="KW-0804">Transcription</keyword>
<feature type="domain" description="SIS" evidence="5">
    <location>
        <begin position="122"/>
        <end position="262"/>
    </location>
</feature>
<evidence type="ECO:0000313" key="6">
    <source>
        <dbReference type="EMBL" id="GEN56152.1"/>
    </source>
</evidence>
<dbReference type="PROSITE" id="PS51464">
    <property type="entry name" value="SIS"/>
    <property type="match status" value="1"/>
</dbReference>
<dbReference type="Pfam" id="PF01380">
    <property type="entry name" value="SIS"/>
    <property type="match status" value="1"/>
</dbReference>
<dbReference type="CDD" id="cd05013">
    <property type="entry name" value="SIS_RpiR"/>
    <property type="match status" value="1"/>
</dbReference>
<dbReference type="OrthoDB" id="3684496at2"/>
<evidence type="ECO:0000259" key="5">
    <source>
        <dbReference type="PROSITE" id="PS51464"/>
    </source>
</evidence>
<proteinExistence type="predicted"/>
<organism evidence="6 7">
    <name type="scientific">Halolactibacillus alkaliphilus</name>
    <dbReference type="NCBI Taxonomy" id="442899"/>
    <lineage>
        <taxon>Bacteria</taxon>
        <taxon>Bacillati</taxon>
        <taxon>Bacillota</taxon>
        <taxon>Bacilli</taxon>
        <taxon>Bacillales</taxon>
        <taxon>Bacillaceae</taxon>
        <taxon>Halolactibacillus</taxon>
    </lineage>
</organism>
<keyword evidence="7" id="KW-1185">Reference proteome</keyword>
<accession>A0A511WZN4</accession>
<protein>
    <submittedName>
        <fullName evidence="6">RpiR family transcriptional regulator</fullName>
    </submittedName>
</protein>
<evidence type="ECO:0000256" key="2">
    <source>
        <dbReference type="ARBA" id="ARBA00023125"/>
    </source>
</evidence>
<dbReference type="GO" id="GO:0003677">
    <property type="term" value="F:DNA binding"/>
    <property type="evidence" value="ECO:0007669"/>
    <property type="project" value="UniProtKB-KW"/>
</dbReference>
<dbReference type="SUPFAM" id="SSF53697">
    <property type="entry name" value="SIS domain"/>
    <property type="match status" value="1"/>
</dbReference>
<keyword evidence="2" id="KW-0238">DNA-binding</keyword>
<dbReference type="PANTHER" id="PTHR30514:SF9">
    <property type="entry name" value="TRANSCRIPTIONAL REGULATOR"/>
    <property type="match status" value="1"/>
</dbReference>
<dbReference type="InterPro" id="IPR001347">
    <property type="entry name" value="SIS_dom"/>
</dbReference>
<dbReference type="PROSITE" id="PS51071">
    <property type="entry name" value="HTH_RPIR"/>
    <property type="match status" value="1"/>
</dbReference>
<dbReference type="GO" id="GO:0003700">
    <property type="term" value="F:DNA-binding transcription factor activity"/>
    <property type="evidence" value="ECO:0007669"/>
    <property type="project" value="InterPro"/>
</dbReference>
<dbReference type="Pfam" id="PF01418">
    <property type="entry name" value="HTH_6"/>
    <property type="match status" value="1"/>
</dbReference>
<dbReference type="STRING" id="442899.SAMN05720591_10674"/>
<dbReference type="InterPro" id="IPR046348">
    <property type="entry name" value="SIS_dom_sf"/>
</dbReference>
<dbReference type="InterPro" id="IPR047640">
    <property type="entry name" value="RpiR-like"/>
</dbReference>
<evidence type="ECO:0000256" key="1">
    <source>
        <dbReference type="ARBA" id="ARBA00023015"/>
    </source>
</evidence>
<name>A0A511WZN4_9BACI</name>
<dbReference type="RefSeq" id="WP_089800594.1">
    <property type="nucleotide sequence ID" value="NZ_BJYE01000005.1"/>
</dbReference>
<dbReference type="InterPro" id="IPR000281">
    <property type="entry name" value="HTH_RpiR"/>
</dbReference>
<dbReference type="GO" id="GO:1901135">
    <property type="term" value="P:carbohydrate derivative metabolic process"/>
    <property type="evidence" value="ECO:0007669"/>
    <property type="project" value="InterPro"/>
</dbReference>
<dbReference type="PANTHER" id="PTHR30514">
    <property type="entry name" value="GLUCOKINASE"/>
    <property type="match status" value="1"/>
</dbReference>
<evidence type="ECO:0000256" key="3">
    <source>
        <dbReference type="ARBA" id="ARBA00023163"/>
    </source>
</evidence>
<keyword evidence="1" id="KW-0805">Transcription regulation</keyword>
<dbReference type="EMBL" id="BJYE01000005">
    <property type="protein sequence ID" value="GEN56152.1"/>
    <property type="molecule type" value="Genomic_DNA"/>
</dbReference>